<gene>
    <name evidence="1" type="ORF">BN000_03078</name>
</gene>
<evidence type="ECO:0000313" key="2">
    <source>
        <dbReference type="Proteomes" id="UP000199087"/>
    </source>
</evidence>
<protein>
    <submittedName>
        <fullName evidence="1">Uncharacterized protein</fullName>
    </submittedName>
</protein>
<evidence type="ECO:0000313" key="1">
    <source>
        <dbReference type="EMBL" id="CRK83120.1"/>
    </source>
</evidence>
<reference evidence="2" key="1">
    <citation type="submission" date="2015-05" db="EMBL/GenBank/DDBJ databases">
        <authorList>
            <person name="Urmite Genomes"/>
        </authorList>
    </citation>
    <scope>NUCLEOTIDE SEQUENCE [LARGE SCALE GENOMIC DNA]</scope>
    <source>
        <strain evidence="2">LF1</strain>
    </source>
</reference>
<proteinExistence type="predicted"/>
<name>A0A0U1NYL0_9BACI</name>
<accession>A0A0U1NYL0</accession>
<organism evidence="1 2">
    <name type="scientific">Neobacillus massiliamazoniensis</name>
    <dbReference type="NCBI Taxonomy" id="1499688"/>
    <lineage>
        <taxon>Bacteria</taxon>
        <taxon>Bacillati</taxon>
        <taxon>Bacillota</taxon>
        <taxon>Bacilli</taxon>
        <taxon>Bacillales</taxon>
        <taxon>Bacillaceae</taxon>
        <taxon>Neobacillus</taxon>
    </lineage>
</organism>
<dbReference type="EMBL" id="CVRB01000003">
    <property type="protein sequence ID" value="CRK83120.1"/>
    <property type="molecule type" value="Genomic_DNA"/>
</dbReference>
<dbReference type="Proteomes" id="UP000199087">
    <property type="component" value="Unassembled WGS sequence"/>
</dbReference>
<dbReference type="AlphaFoldDB" id="A0A0U1NYL0"/>
<sequence length="78" mass="9257">MFGLGSAMVREFKRWRLTALKGLLEVNLTFKDHNLIVVEQILIQSANRSLMIFHNRAIFKITKKPNFSILLRNWAFYF</sequence>
<keyword evidence="2" id="KW-1185">Reference proteome</keyword>